<dbReference type="AlphaFoldDB" id="A0A846LN69"/>
<reference evidence="2" key="1">
    <citation type="journal article" date="2014" name="Int. J. Syst. Evol. Microbiol.">
        <title>Complete genome of a new Firmicutes species belonging to the dominant human colonic microbiota ('Ruminococcus bicirculans') reveals two chromosomes and a selective capacity to utilize plant glucans.</title>
        <authorList>
            <consortium name="NISC Comparative Sequencing Program"/>
            <person name="Wegmann U."/>
            <person name="Louis P."/>
            <person name="Goesmann A."/>
            <person name="Henrissat B."/>
            <person name="Duncan S.H."/>
            <person name="Flint H.J."/>
        </authorList>
    </citation>
    <scope>NUCLEOTIDE SEQUENCE</scope>
    <source>
        <strain evidence="2">CGMCC 4.5581</strain>
    </source>
</reference>
<reference evidence="3 4" key="3">
    <citation type="submission" date="2020-02" db="EMBL/GenBank/DDBJ databases">
        <title>Sequencing the genomes of 1000 actinobacteria strains.</title>
        <authorList>
            <person name="Klenk H.-P."/>
        </authorList>
    </citation>
    <scope>NUCLEOTIDE SEQUENCE [LARGE SCALE GENOMIC DNA]</scope>
    <source>
        <strain evidence="3 4">DSM 45201</strain>
    </source>
</reference>
<dbReference type="PANTHER" id="PTHR37313:SF4">
    <property type="entry name" value="CONSERVED MEMBRANE PROTEIN-RELATED"/>
    <property type="match status" value="1"/>
</dbReference>
<dbReference type="RefSeq" id="WP_166754329.1">
    <property type="nucleotide sequence ID" value="NZ_BAABJU010000001.1"/>
</dbReference>
<comment type="caution">
    <text evidence="3">The sequence shown here is derived from an EMBL/GenBank/DDBJ whole genome shotgun (WGS) entry which is preliminary data.</text>
</comment>
<sequence>MTRSGAPRRFDPWVGLVPVVALAAGLLFATSGKTAQGTDLRGGEVTELSALIEERDSTVAGQQAELAALQLQVQALTDLAASRNGEVAAVQQGAAPGIGSAGLAELTGPGLSIELDDAPRQSSGTTPTEENPDNLVIHQSDVQGVVNALWAAGADGVAIMGQRLVATSAVICVGPTLLLHGRTYSPPYVITAVGEGDAMREELAASPGVQVFQEAADAYGLTFDVEDQDQLTLPAYDGALDMQYASAG</sequence>
<reference evidence="2" key="4">
    <citation type="submission" date="2024-05" db="EMBL/GenBank/DDBJ databases">
        <authorList>
            <person name="Sun Q."/>
            <person name="Zhou Y."/>
        </authorList>
    </citation>
    <scope>NUCLEOTIDE SEQUENCE</scope>
    <source>
        <strain evidence="2">CGMCC 4.5581</strain>
    </source>
</reference>
<gene>
    <name evidence="3" type="ORF">FB380_001244</name>
    <name evidence="2" type="ORF">GCM10011589_02150</name>
</gene>
<evidence type="ECO:0000313" key="2">
    <source>
        <dbReference type="EMBL" id="GGL49223.1"/>
    </source>
</evidence>
<dbReference type="EMBL" id="JAAMPA010000001">
    <property type="protein sequence ID" value="NIH66798.1"/>
    <property type="molecule type" value="Genomic_DNA"/>
</dbReference>
<dbReference type="Pfam" id="PF05949">
    <property type="entry name" value="DUF881"/>
    <property type="match status" value="1"/>
</dbReference>
<name>A0A846LN69_9ACTN</name>
<dbReference type="EMBL" id="BMMI01000001">
    <property type="protein sequence ID" value="GGL49223.1"/>
    <property type="molecule type" value="Genomic_DNA"/>
</dbReference>
<keyword evidence="5" id="KW-1185">Reference proteome</keyword>
<reference evidence="5" key="2">
    <citation type="journal article" date="2019" name="Int. J. Syst. Evol. Microbiol.">
        <title>The Global Catalogue of Microorganisms (GCM) 10K type strain sequencing project: providing services to taxonomists for standard genome sequencing and annotation.</title>
        <authorList>
            <consortium name="The Broad Institute Genomics Platform"/>
            <consortium name="The Broad Institute Genome Sequencing Center for Infectious Disease"/>
            <person name="Wu L."/>
            <person name="Ma J."/>
        </authorList>
    </citation>
    <scope>NUCLEOTIDE SEQUENCE [LARGE SCALE GENOMIC DNA]</scope>
    <source>
        <strain evidence="5">CGMCC 4.5581</strain>
    </source>
</reference>
<dbReference type="InterPro" id="IPR010273">
    <property type="entry name" value="DUF881"/>
</dbReference>
<organism evidence="3 4">
    <name type="scientific">Modestobacter marinus</name>
    <dbReference type="NCBI Taxonomy" id="477641"/>
    <lineage>
        <taxon>Bacteria</taxon>
        <taxon>Bacillati</taxon>
        <taxon>Actinomycetota</taxon>
        <taxon>Actinomycetes</taxon>
        <taxon>Geodermatophilales</taxon>
        <taxon>Geodermatophilaceae</taxon>
        <taxon>Modestobacter</taxon>
    </lineage>
</organism>
<comment type="similarity">
    <text evidence="1">Belongs to the UPF0749 family.</text>
</comment>
<dbReference type="Proteomes" id="UP000552836">
    <property type="component" value="Unassembled WGS sequence"/>
</dbReference>
<evidence type="ECO:0000313" key="3">
    <source>
        <dbReference type="EMBL" id="NIH66798.1"/>
    </source>
</evidence>
<dbReference type="GO" id="GO:0005886">
    <property type="term" value="C:plasma membrane"/>
    <property type="evidence" value="ECO:0007669"/>
    <property type="project" value="TreeGrafter"/>
</dbReference>
<dbReference type="PANTHER" id="PTHR37313">
    <property type="entry name" value="UPF0749 PROTEIN RV1825"/>
    <property type="match status" value="1"/>
</dbReference>
<accession>A0A846LN69</accession>
<evidence type="ECO:0000313" key="5">
    <source>
        <dbReference type="Proteomes" id="UP000648663"/>
    </source>
</evidence>
<evidence type="ECO:0000313" key="4">
    <source>
        <dbReference type="Proteomes" id="UP000552836"/>
    </source>
</evidence>
<protein>
    <submittedName>
        <fullName evidence="2">Membrane protein</fullName>
    </submittedName>
    <submittedName>
        <fullName evidence="3">Uncharacterized protein YlxW (UPF0749 family)</fullName>
    </submittedName>
</protein>
<proteinExistence type="inferred from homology"/>
<dbReference type="Gene3D" id="3.30.70.1880">
    <property type="entry name" value="Protein of unknown function DUF881"/>
    <property type="match status" value="1"/>
</dbReference>
<evidence type="ECO:0000256" key="1">
    <source>
        <dbReference type="ARBA" id="ARBA00009108"/>
    </source>
</evidence>
<dbReference type="Proteomes" id="UP000648663">
    <property type="component" value="Unassembled WGS sequence"/>
</dbReference>